<evidence type="ECO:0000259" key="2">
    <source>
        <dbReference type="Pfam" id="PF03544"/>
    </source>
</evidence>
<protein>
    <submittedName>
        <fullName evidence="3">Energy transducer TonB</fullName>
    </submittedName>
</protein>
<keyword evidence="4" id="KW-1185">Reference proteome</keyword>
<dbReference type="Pfam" id="PF03544">
    <property type="entry name" value="TonB_C"/>
    <property type="match status" value="1"/>
</dbReference>
<keyword evidence="1" id="KW-0732">Signal</keyword>
<comment type="caution">
    <text evidence="3">The sequence shown here is derived from an EMBL/GenBank/DDBJ whole genome shotgun (WGS) entry which is preliminary data.</text>
</comment>
<dbReference type="PROSITE" id="PS51257">
    <property type="entry name" value="PROKAR_LIPOPROTEIN"/>
    <property type="match status" value="1"/>
</dbReference>
<sequence length="151" mass="16181">MNTMSNRIGQSLALVLALACTVPALAQSQPRTLNPQQLQSYWILLNTQVSADIPNSGRNMDKPGCAAVSYTINSDGVPGNIQIAKVVPDSDLGVVAKSVISNFSYGPSLANATKKEPVATYYIVPFNLPSDKGQRQQIIDACKLPGYDKKD</sequence>
<name>A0A369UPP3_9GAMM</name>
<feature type="chain" id="PRO_5016754251" evidence="1">
    <location>
        <begin position="27"/>
        <end position="151"/>
    </location>
</feature>
<accession>A0A369UPP3</accession>
<dbReference type="Proteomes" id="UP000253782">
    <property type="component" value="Unassembled WGS sequence"/>
</dbReference>
<evidence type="ECO:0000256" key="1">
    <source>
        <dbReference type="SAM" id="SignalP"/>
    </source>
</evidence>
<evidence type="ECO:0000313" key="4">
    <source>
        <dbReference type="Proteomes" id="UP000253782"/>
    </source>
</evidence>
<dbReference type="InterPro" id="IPR037682">
    <property type="entry name" value="TonB_C"/>
</dbReference>
<organism evidence="3 4">
    <name type="scientific">Dyella tabacisoli</name>
    <dbReference type="NCBI Taxonomy" id="2282381"/>
    <lineage>
        <taxon>Bacteria</taxon>
        <taxon>Pseudomonadati</taxon>
        <taxon>Pseudomonadota</taxon>
        <taxon>Gammaproteobacteria</taxon>
        <taxon>Lysobacterales</taxon>
        <taxon>Rhodanobacteraceae</taxon>
        <taxon>Dyella</taxon>
    </lineage>
</organism>
<feature type="signal peptide" evidence="1">
    <location>
        <begin position="1"/>
        <end position="26"/>
    </location>
</feature>
<dbReference type="OrthoDB" id="5957272at2"/>
<proteinExistence type="predicted"/>
<gene>
    <name evidence="3" type="ORF">DVJ77_09530</name>
</gene>
<dbReference type="AlphaFoldDB" id="A0A369UPP3"/>
<dbReference type="SUPFAM" id="SSF74653">
    <property type="entry name" value="TolA/TonB C-terminal domain"/>
    <property type="match status" value="1"/>
</dbReference>
<dbReference type="RefSeq" id="WP_114845232.1">
    <property type="nucleotide sequence ID" value="NZ_JBHSPE010000008.1"/>
</dbReference>
<dbReference type="GO" id="GO:0055085">
    <property type="term" value="P:transmembrane transport"/>
    <property type="evidence" value="ECO:0007669"/>
    <property type="project" value="InterPro"/>
</dbReference>
<reference evidence="3 4" key="1">
    <citation type="submission" date="2018-07" db="EMBL/GenBank/DDBJ databases">
        <title>Dyella tabacisoli L4-6T, whole genome shotgun sequence.</title>
        <authorList>
            <person name="Zhou X.-K."/>
            <person name="Li W.-J."/>
            <person name="Duan Y.-Q."/>
        </authorList>
    </citation>
    <scope>NUCLEOTIDE SEQUENCE [LARGE SCALE GENOMIC DNA]</scope>
    <source>
        <strain evidence="3 4">L4-6</strain>
    </source>
</reference>
<evidence type="ECO:0000313" key="3">
    <source>
        <dbReference type="EMBL" id="RDD82015.1"/>
    </source>
</evidence>
<dbReference type="EMBL" id="QQAH01000008">
    <property type="protein sequence ID" value="RDD82015.1"/>
    <property type="molecule type" value="Genomic_DNA"/>
</dbReference>
<feature type="domain" description="TonB C-terminal" evidence="2">
    <location>
        <begin position="54"/>
        <end position="127"/>
    </location>
</feature>